<dbReference type="AlphaFoldDB" id="E4XPQ2"/>
<dbReference type="Proteomes" id="UP000001307">
    <property type="component" value="Unassembled WGS sequence"/>
</dbReference>
<organism evidence="2">
    <name type="scientific">Oikopleura dioica</name>
    <name type="common">Tunicate</name>
    <dbReference type="NCBI Taxonomy" id="34765"/>
    <lineage>
        <taxon>Eukaryota</taxon>
        <taxon>Metazoa</taxon>
        <taxon>Chordata</taxon>
        <taxon>Tunicata</taxon>
        <taxon>Appendicularia</taxon>
        <taxon>Copelata</taxon>
        <taxon>Oikopleuridae</taxon>
        <taxon>Oikopleura</taxon>
    </lineage>
</organism>
<reference evidence="2" key="1">
    <citation type="journal article" date="2010" name="Science">
        <title>Plasticity of animal genome architecture unmasked by rapid evolution of a pelagic tunicate.</title>
        <authorList>
            <person name="Denoeud F."/>
            <person name="Henriet S."/>
            <person name="Mungpakdee S."/>
            <person name="Aury J.M."/>
            <person name="Da Silva C."/>
            <person name="Brinkmann H."/>
            <person name="Mikhaleva J."/>
            <person name="Olsen L.C."/>
            <person name="Jubin C."/>
            <person name="Canestro C."/>
            <person name="Bouquet J.M."/>
            <person name="Danks G."/>
            <person name="Poulain J."/>
            <person name="Campsteijn C."/>
            <person name="Adamski M."/>
            <person name="Cross I."/>
            <person name="Yadetie F."/>
            <person name="Muffato M."/>
            <person name="Louis A."/>
            <person name="Butcher S."/>
            <person name="Tsagkogeorga G."/>
            <person name="Konrad A."/>
            <person name="Singh S."/>
            <person name="Jensen M.F."/>
            <person name="Cong E.H."/>
            <person name="Eikeseth-Otteraa H."/>
            <person name="Noel B."/>
            <person name="Anthouard V."/>
            <person name="Porcel B.M."/>
            <person name="Kachouri-Lafond R."/>
            <person name="Nishino A."/>
            <person name="Ugolini M."/>
            <person name="Chourrout P."/>
            <person name="Nishida H."/>
            <person name="Aasland R."/>
            <person name="Huzurbazar S."/>
            <person name="Westhof E."/>
            <person name="Delsuc F."/>
            <person name="Lehrach H."/>
            <person name="Reinhardt R."/>
            <person name="Weissenbach J."/>
            <person name="Roy S.W."/>
            <person name="Artiguenave F."/>
            <person name="Postlethwait J.H."/>
            <person name="Manak J.R."/>
            <person name="Thompson E.M."/>
            <person name="Jaillon O."/>
            <person name="Du Pasquier L."/>
            <person name="Boudinot P."/>
            <person name="Liberles D.A."/>
            <person name="Volff J.N."/>
            <person name="Philippe H."/>
            <person name="Lenhard B."/>
            <person name="Roest Crollius H."/>
            <person name="Wincker P."/>
            <person name="Chourrout D."/>
        </authorList>
    </citation>
    <scope>NUCLEOTIDE SEQUENCE [LARGE SCALE GENOMIC DNA]</scope>
</reference>
<proteinExistence type="predicted"/>
<dbReference type="InParanoid" id="E4XPQ2"/>
<dbReference type="CDD" id="cd00037">
    <property type="entry name" value="CLECT"/>
    <property type="match status" value="1"/>
</dbReference>
<evidence type="ECO:0000313" key="3">
    <source>
        <dbReference type="Proteomes" id="UP000001307"/>
    </source>
</evidence>
<dbReference type="OrthoDB" id="10297132at2759"/>
<evidence type="ECO:0000313" key="2">
    <source>
        <dbReference type="EMBL" id="CBY11840.1"/>
    </source>
</evidence>
<sequence>MLFIQCVIFSSCFAFYKPNLHLTLVPANVGPTWEKALEHCSERNQSLPYIENSSDQLYFVVALKAFMEKKAEESGKPASELPVSFYIGLRRESSEWKWNYMKENDDQTTICNMSEGGSTFWAPFYPPGETGTDGEKNCVVMAINTKQNSLLPDFYDDDANWVAEKCFGGAGFRGYACIDPVVDDSKLCAPDSGIRKKLDIFIASMLFAIFLSN</sequence>
<dbReference type="Gene3D" id="3.10.100.10">
    <property type="entry name" value="Mannose-Binding Protein A, subunit A"/>
    <property type="match status" value="1"/>
</dbReference>
<dbReference type="InterPro" id="IPR016187">
    <property type="entry name" value="CTDL_fold"/>
</dbReference>
<evidence type="ECO:0000259" key="1">
    <source>
        <dbReference type="Pfam" id="PF00059"/>
    </source>
</evidence>
<dbReference type="SUPFAM" id="SSF56436">
    <property type="entry name" value="C-type lectin-like"/>
    <property type="match status" value="1"/>
</dbReference>
<feature type="domain" description="C-type lectin" evidence="1">
    <location>
        <begin position="32"/>
        <end position="162"/>
    </location>
</feature>
<dbReference type="InterPro" id="IPR016186">
    <property type="entry name" value="C-type_lectin-like/link_sf"/>
</dbReference>
<dbReference type="EMBL" id="FN653095">
    <property type="protein sequence ID" value="CBY11840.1"/>
    <property type="molecule type" value="Genomic_DNA"/>
</dbReference>
<keyword evidence="3" id="KW-1185">Reference proteome</keyword>
<gene>
    <name evidence="2" type="ORF">GSOID_T00017178001</name>
</gene>
<accession>E4XPQ2</accession>
<dbReference type="InterPro" id="IPR001304">
    <property type="entry name" value="C-type_lectin-like"/>
</dbReference>
<name>E4XPQ2_OIKDI</name>
<dbReference type="Pfam" id="PF00059">
    <property type="entry name" value="Lectin_C"/>
    <property type="match status" value="1"/>
</dbReference>
<protein>
    <recommendedName>
        <fullName evidence="1">C-type lectin domain-containing protein</fullName>
    </recommendedName>
</protein>